<protein>
    <recommendedName>
        <fullName evidence="7 18">Phosphatidate cytidylyltransferase</fullName>
        <ecNumber evidence="6 18">2.7.7.41</ecNumber>
    </recommendedName>
</protein>
<evidence type="ECO:0000256" key="2">
    <source>
        <dbReference type="ARBA" id="ARBA00004651"/>
    </source>
</evidence>
<evidence type="ECO:0000313" key="21">
    <source>
        <dbReference type="Proteomes" id="UP000279029"/>
    </source>
</evidence>
<keyword evidence="10 18" id="KW-0808">Transferase</keyword>
<dbReference type="KEGG" id="cbar:PATL70BA_0430"/>
<evidence type="ECO:0000256" key="16">
    <source>
        <dbReference type="ARBA" id="ARBA00023209"/>
    </source>
</evidence>
<keyword evidence="9" id="KW-0444">Lipid biosynthesis</keyword>
<evidence type="ECO:0000256" key="19">
    <source>
        <dbReference type="SAM" id="Phobius"/>
    </source>
</evidence>
<dbReference type="UniPathway" id="UPA00557">
    <property type="reaction ID" value="UER00614"/>
</dbReference>
<feature type="transmembrane region" description="Helical" evidence="19">
    <location>
        <begin position="74"/>
        <end position="92"/>
    </location>
</feature>
<evidence type="ECO:0000256" key="4">
    <source>
        <dbReference type="ARBA" id="ARBA00005189"/>
    </source>
</evidence>
<feature type="transmembrane region" description="Helical" evidence="19">
    <location>
        <begin position="202"/>
        <end position="223"/>
    </location>
</feature>
<dbReference type="OrthoDB" id="9799199at2"/>
<dbReference type="AlphaFoldDB" id="A0A3P7P7U0"/>
<dbReference type="GO" id="GO:0004605">
    <property type="term" value="F:phosphatidate cytidylyltransferase activity"/>
    <property type="evidence" value="ECO:0007669"/>
    <property type="project" value="UniProtKB-EC"/>
</dbReference>
<keyword evidence="11 18" id="KW-0812">Transmembrane</keyword>
<dbReference type="PANTHER" id="PTHR46382">
    <property type="entry name" value="PHOSPHATIDATE CYTIDYLYLTRANSFERASE"/>
    <property type="match status" value="1"/>
</dbReference>
<proteinExistence type="inferred from homology"/>
<evidence type="ECO:0000256" key="14">
    <source>
        <dbReference type="ARBA" id="ARBA00023098"/>
    </source>
</evidence>
<dbReference type="EC" id="2.7.7.41" evidence="6 18"/>
<dbReference type="Proteomes" id="UP000279029">
    <property type="component" value="Chromosome"/>
</dbReference>
<comment type="pathway">
    <text evidence="4">Lipid metabolism.</text>
</comment>
<comment type="subcellular location">
    <subcellularLocation>
        <location evidence="2">Cell membrane</location>
        <topology evidence="2">Multi-pass membrane protein</topology>
    </subcellularLocation>
</comment>
<evidence type="ECO:0000256" key="5">
    <source>
        <dbReference type="ARBA" id="ARBA00010185"/>
    </source>
</evidence>
<dbReference type="RefSeq" id="WP_125135820.1">
    <property type="nucleotide sequence ID" value="NZ_LR130778.1"/>
</dbReference>
<evidence type="ECO:0000256" key="12">
    <source>
        <dbReference type="ARBA" id="ARBA00022695"/>
    </source>
</evidence>
<evidence type="ECO:0000256" key="3">
    <source>
        <dbReference type="ARBA" id="ARBA00005119"/>
    </source>
</evidence>
<keyword evidence="12 18" id="KW-0548">Nucleotidyltransferase</keyword>
<keyword evidence="13 19" id="KW-1133">Transmembrane helix</keyword>
<evidence type="ECO:0000256" key="8">
    <source>
        <dbReference type="ARBA" id="ARBA00022475"/>
    </source>
</evidence>
<dbReference type="PANTHER" id="PTHR46382:SF1">
    <property type="entry name" value="PHOSPHATIDATE CYTIDYLYLTRANSFERASE"/>
    <property type="match status" value="1"/>
</dbReference>
<evidence type="ECO:0000256" key="11">
    <source>
        <dbReference type="ARBA" id="ARBA00022692"/>
    </source>
</evidence>
<keyword evidence="21" id="KW-1185">Reference proteome</keyword>
<keyword evidence="8" id="KW-1003">Cell membrane</keyword>
<evidence type="ECO:0000256" key="15">
    <source>
        <dbReference type="ARBA" id="ARBA00023136"/>
    </source>
</evidence>
<feature type="transmembrane region" description="Helical" evidence="19">
    <location>
        <begin position="52"/>
        <end position="68"/>
    </location>
</feature>
<evidence type="ECO:0000256" key="18">
    <source>
        <dbReference type="RuleBase" id="RU003938"/>
    </source>
</evidence>
<feature type="transmembrane region" description="Helical" evidence="19">
    <location>
        <begin position="129"/>
        <end position="150"/>
    </location>
</feature>
<dbReference type="GO" id="GO:0016024">
    <property type="term" value="P:CDP-diacylglycerol biosynthetic process"/>
    <property type="evidence" value="ECO:0007669"/>
    <property type="project" value="UniProtKB-UniPathway"/>
</dbReference>
<feature type="transmembrane region" description="Helical" evidence="19">
    <location>
        <begin position="104"/>
        <end position="123"/>
    </location>
</feature>
<evidence type="ECO:0000256" key="1">
    <source>
        <dbReference type="ARBA" id="ARBA00001698"/>
    </source>
</evidence>
<dbReference type="EMBL" id="LR130778">
    <property type="protein sequence ID" value="VDN46283.1"/>
    <property type="molecule type" value="Genomic_DNA"/>
</dbReference>
<organism evidence="20 21">
    <name type="scientific">Petrocella atlantisensis</name>
    <dbReference type="NCBI Taxonomy" id="2173034"/>
    <lineage>
        <taxon>Bacteria</taxon>
        <taxon>Bacillati</taxon>
        <taxon>Bacillota</taxon>
        <taxon>Clostridia</taxon>
        <taxon>Lachnospirales</taxon>
        <taxon>Vallitaleaceae</taxon>
        <taxon>Petrocella</taxon>
    </lineage>
</organism>
<keyword evidence="15 19" id="KW-0472">Membrane</keyword>
<evidence type="ECO:0000256" key="9">
    <source>
        <dbReference type="ARBA" id="ARBA00022516"/>
    </source>
</evidence>
<comment type="similarity">
    <text evidence="5 18">Belongs to the CDS family.</text>
</comment>
<evidence type="ECO:0000256" key="6">
    <source>
        <dbReference type="ARBA" id="ARBA00012487"/>
    </source>
</evidence>
<reference evidence="20 21" key="1">
    <citation type="submission" date="2018-09" db="EMBL/GenBank/DDBJ databases">
        <authorList>
            <person name="Postec A."/>
        </authorList>
    </citation>
    <scope>NUCLEOTIDE SEQUENCE [LARGE SCALE GENOMIC DNA]</scope>
    <source>
        <strain evidence="20">70B-A</strain>
    </source>
</reference>
<evidence type="ECO:0000256" key="17">
    <source>
        <dbReference type="ARBA" id="ARBA00023264"/>
    </source>
</evidence>
<accession>A0A3P7P7U0</accession>
<dbReference type="InterPro" id="IPR000374">
    <property type="entry name" value="PC_trans"/>
</dbReference>
<comment type="catalytic activity">
    <reaction evidence="1 18">
        <text>a 1,2-diacyl-sn-glycero-3-phosphate + CTP + H(+) = a CDP-1,2-diacyl-sn-glycerol + diphosphate</text>
        <dbReference type="Rhea" id="RHEA:16229"/>
        <dbReference type="ChEBI" id="CHEBI:15378"/>
        <dbReference type="ChEBI" id="CHEBI:33019"/>
        <dbReference type="ChEBI" id="CHEBI:37563"/>
        <dbReference type="ChEBI" id="CHEBI:58332"/>
        <dbReference type="ChEBI" id="CHEBI:58608"/>
        <dbReference type="EC" id="2.7.7.41"/>
    </reaction>
</comment>
<sequence>MKARIITSVILLPLIIFLLWYGKLPLIIVLCGATIIGLHEFFNAVKLENQGLRGMAFLLVVLTYGFFWMGDYTYLNLSVLIFIAFSLGVYVFKYPKITLEQLGFLAFGMIYILYLLLHIALVRETTPDGIWSVWLIFIIAFGSDSAAYFVGVNFGKHKMVPKLSPKKTIEGAVGGVLGAGILCTAFGVAMQQYGFVDTWVTLPMYFIIGIFGSVASQIGDLVGSAMKRQTQIKDFGTIIPGHGGILDRLDSILFTAPYVYIIVTMLY</sequence>
<evidence type="ECO:0000256" key="13">
    <source>
        <dbReference type="ARBA" id="ARBA00022989"/>
    </source>
</evidence>
<keyword evidence="16" id="KW-0594">Phospholipid biosynthesis</keyword>
<gene>
    <name evidence="20" type="ORF">PATL70BA_0430</name>
</gene>
<dbReference type="PROSITE" id="PS01315">
    <property type="entry name" value="CDS"/>
    <property type="match status" value="1"/>
</dbReference>
<comment type="pathway">
    <text evidence="3 18">Phospholipid metabolism; CDP-diacylglycerol biosynthesis; CDP-diacylglycerol from sn-glycerol 3-phosphate: step 3/3.</text>
</comment>
<feature type="transmembrane region" description="Helical" evidence="19">
    <location>
        <begin position="27"/>
        <end position="45"/>
    </location>
</feature>
<feature type="transmembrane region" description="Helical" evidence="19">
    <location>
        <begin position="5"/>
        <end position="21"/>
    </location>
</feature>
<evidence type="ECO:0000256" key="7">
    <source>
        <dbReference type="ARBA" id="ARBA00019373"/>
    </source>
</evidence>
<evidence type="ECO:0000256" key="10">
    <source>
        <dbReference type="ARBA" id="ARBA00022679"/>
    </source>
</evidence>
<evidence type="ECO:0000313" key="20">
    <source>
        <dbReference type="EMBL" id="VDN46283.1"/>
    </source>
</evidence>
<dbReference type="Pfam" id="PF01148">
    <property type="entry name" value="CTP_transf_1"/>
    <property type="match status" value="1"/>
</dbReference>
<keyword evidence="17" id="KW-1208">Phospholipid metabolism</keyword>
<dbReference type="GO" id="GO:0005886">
    <property type="term" value="C:plasma membrane"/>
    <property type="evidence" value="ECO:0007669"/>
    <property type="project" value="UniProtKB-SubCell"/>
</dbReference>
<name>A0A3P7P7U0_9FIRM</name>
<feature type="transmembrane region" description="Helical" evidence="19">
    <location>
        <begin position="171"/>
        <end position="190"/>
    </location>
</feature>
<keyword evidence="14" id="KW-0443">Lipid metabolism</keyword>